<dbReference type="PANTHER" id="PTHR33939">
    <property type="entry name" value="PROTEIN CBG22215"/>
    <property type="match status" value="1"/>
</dbReference>
<gene>
    <name evidence="1" type="ORF">ANN_01189</name>
</gene>
<keyword evidence="2" id="KW-1185">Reference proteome</keyword>
<evidence type="ECO:0008006" key="3">
    <source>
        <dbReference type="Google" id="ProtNLM"/>
    </source>
</evidence>
<sequence>MKENTAAHQQRLRITSREPCNWPKLSNSYQWFFRITMEREENVTWQNIKLAAECEQQFGWPEYQSSSDVKRKEIPTLRKLLNAVKEKIQFNGGKDTFWRLLRLMGYKFKKCKNMRHVLMERSDIVARSTAYLRMLKLNEKGPKKPIVYTDETWVRTHYTVNKCWQHDEVQGVHVNQSIGQRAIVVHANSEMGFIEGAELIYDSKSQSADYHDEMNGEKYNKRLKERPIPNLPSECIVVLDNALYHTVQENKVPAMACRKSDIISWLKNQNLTADLELTKWVLIETVKLQAVYRILKEHGFTVPPYHCDLNPKKKTYLEFGETKHGI</sequence>
<dbReference type="EMBL" id="JAJSOF020000003">
    <property type="protein sequence ID" value="KAJ4449785.1"/>
    <property type="molecule type" value="Genomic_DNA"/>
</dbReference>
<comment type="caution">
    <text evidence="1">The sequence shown here is derived from an EMBL/GenBank/DDBJ whole genome shotgun (WGS) entry which is preliminary data.</text>
</comment>
<dbReference type="Gene3D" id="3.30.420.10">
    <property type="entry name" value="Ribonuclease H-like superfamily/Ribonuclease H"/>
    <property type="match status" value="1"/>
</dbReference>
<proteinExistence type="predicted"/>
<dbReference type="PANTHER" id="PTHR33939:SF1">
    <property type="entry name" value="DUF4371 DOMAIN-CONTAINING PROTEIN"/>
    <property type="match status" value="1"/>
</dbReference>
<evidence type="ECO:0000313" key="1">
    <source>
        <dbReference type="EMBL" id="KAJ4449785.1"/>
    </source>
</evidence>
<accession>A0ABQ8TSX4</accession>
<organism evidence="1 2">
    <name type="scientific">Periplaneta americana</name>
    <name type="common">American cockroach</name>
    <name type="synonym">Blatta americana</name>
    <dbReference type="NCBI Taxonomy" id="6978"/>
    <lineage>
        <taxon>Eukaryota</taxon>
        <taxon>Metazoa</taxon>
        <taxon>Ecdysozoa</taxon>
        <taxon>Arthropoda</taxon>
        <taxon>Hexapoda</taxon>
        <taxon>Insecta</taxon>
        <taxon>Pterygota</taxon>
        <taxon>Neoptera</taxon>
        <taxon>Polyneoptera</taxon>
        <taxon>Dictyoptera</taxon>
        <taxon>Blattodea</taxon>
        <taxon>Blattoidea</taxon>
        <taxon>Blattidae</taxon>
        <taxon>Blattinae</taxon>
        <taxon>Periplaneta</taxon>
    </lineage>
</organism>
<dbReference type="InterPro" id="IPR036397">
    <property type="entry name" value="RNaseH_sf"/>
</dbReference>
<protein>
    <recommendedName>
        <fullName evidence="3">Tc1-like transposase DDE domain-containing protein</fullName>
    </recommendedName>
</protein>
<dbReference type="Proteomes" id="UP001148838">
    <property type="component" value="Unassembled WGS sequence"/>
</dbReference>
<name>A0ABQ8TSX4_PERAM</name>
<evidence type="ECO:0000313" key="2">
    <source>
        <dbReference type="Proteomes" id="UP001148838"/>
    </source>
</evidence>
<reference evidence="1 2" key="1">
    <citation type="journal article" date="2022" name="Allergy">
        <title>Genome assembly and annotation of Periplaneta americana reveal a comprehensive cockroach allergen profile.</title>
        <authorList>
            <person name="Wang L."/>
            <person name="Xiong Q."/>
            <person name="Saelim N."/>
            <person name="Wang L."/>
            <person name="Nong W."/>
            <person name="Wan A.T."/>
            <person name="Shi M."/>
            <person name="Liu X."/>
            <person name="Cao Q."/>
            <person name="Hui J.H.L."/>
            <person name="Sookrung N."/>
            <person name="Leung T.F."/>
            <person name="Tungtrongchitr A."/>
            <person name="Tsui S.K.W."/>
        </authorList>
    </citation>
    <scope>NUCLEOTIDE SEQUENCE [LARGE SCALE GENOMIC DNA]</scope>
    <source>
        <strain evidence="1">PWHHKU_190912</strain>
    </source>
</reference>